<dbReference type="Proteomes" id="UP000663760">
    <property type="component" value="Chromosome 4"/>
</dbReference>
<gene>
    <name evidence="2" type="ORF">SI8410_04004781</name>
</gene>
<proteinExistence type="predicted"/>
<evidence type="ECO:0000313" key="3">
    <source>
        <dbReference type="Proteomes" id="UP000663760"/>
    </source>
</evidence>
<name>A0A7I8K8W1_SPIIN</name>
<evidence type="ECO:0000313" key="2">
    <source>
        <dbReference type="EMBL" id="CAA7394120.1"/>
    </source>
</evidence>
<dbReference type="OrthoDB" id="1937751at2759"/>
<keyword evidence="1" id="KW-0812">Transmembrane</keyword>
<organism evidence="2 3">
    <name type="scientific">Spirodela intermedia</name>
    <name type="common">Intermediate duckweed</name>
    <dbReference type="NCBI Taxonomy" id="51605"/>
    <lineage>
        <taxon>Eukaryota</taxon>
        <taxon>Viridiplantae</taxon>
        <taxon>Streptophyta</taxon>
        <taxon>Embryophyta</taxon>
        <taxon>Tracheophyta</taxon>
        <taxon>Spermatophyta</taxon>
        <taxon>Magnoliopsida</taxon>
        <taxon>Liliopsida</taxon>
        <taxon>Araceae</taxon>
        <taxon>Lemnoideae</taxon>
        <taxon>Spirodela</taxon>
    </lineage>
</organism>
<protein>
    <submittedName>
        <fullName evidence="2">Uncharacterized protein</fullName>
    </submittedName>
</protein>
<keyword evidence="1" id="KW-0472">Membrane</keyword>
<sequence>MNVTPPMRERERGRERKGSSGFHHILLFFFLILFVGGGVLVLLVLGDEVVHVALCLGELHLVHALAGVPVEEGLAAVHGGELLADPPEHLLDGGGYNITNNDEPNGFRTTKGSTTVSETLGEGKTENVSIIRSGYSSLIFEISRVPIPDPAVAVLGLLAHNIENRIDQLSPLRVVPLGPVVAGAGLAEDVVVRPEDLAERPRSDGVHGSRLQIHEHRPGDVPTPAGLIVVHIDPIHLQLGVAGVLAGGIDPVLVADHLPELGPDLVPALAPLDMKDLPHLRLDCYGHRLRRESGGAGVAGAARSAGAGE</sequence>
<keyword evidence="1" id="KW-1133">Transmembrane helix</keyword>
<dbReference type="AlphaFoldDB" id="A0A7I8K8W1"/>
<evidence type="ECO:0000256" key="1">
    <source>
        <dbReference type="SAM" id="Phobius"/>
    </source>
</evidence>
<feature type="transmembrane region" description="Helical" evidence="1">
    <location>
        <begin position="21"/>
        <end position="45"/>
    </location>
</feature>
<dbReference type="EMBL" id="LR746267">
    <property type="protein sequence ID" value="CAA7394120.1"/>
    <property type="molecule type" value="Genomic_DNA"/>
</dbReference>
<reference evidence="2" key="1">
    <citation type="submission" date="2020-02" db="EMBL/GenBank/DDBJ databases">
        <authorList>
            <person name="Scholz U."/>
            <person name="Mascher M."/>
            <person name="Fiebig A."/>
        </authorList>
    </citation>
    <scope>NUCLEOTIDE SEQUENCE</scope>
</reference>
<keyword evidence="3" id="KW-1185">Reference proteome</keyword>
<accession>A0A7I8K8W1</accession>